<feature type="binding site" evidence="7">
    <location>
        <position position="52"/>
    </location>
    <ligand>
        <name>Zn(2+)</name>
        <dbReference type="ChEBI" id="CHEBI:29105"/>
        <label>1</label>
    </ligand>
</feature>
<evidence type="ECO:0000256" key="2">
    <source>
        <dbReference type="ARBA" id="ARBA00004963"/>
    </source>
</evidence>
<organism evidence="9 10">
    <name type="scientific">Chelonobacter oris</name>
    <dbReference type="NCBI Taxonomy" id="505317"/>
    <lineage>
        <taxon>Bacteria</taxon>
        <taxon>Pseudomonadati</taxon>
        <taxon>Pseudomonadota</taxon>
        <taxon>Gammaproteobacteria</taxon>
        <taxon>Pasteurellales</taxon>
        <taxon>Pasteurellaceae</taxon>
        <taxon>Chelonobacter</taxon>
    </lineage>
</organism>
<dbReference type="GO" id="GO:0046872">
    <property type="term" value="F:metal ion binding"/>
    <property type="evidence" value="ECO:0007669"/>
    <property type="project" value="UniProtKB-KW"/>
</dbReference>
<feature type="domain" description="Metallo-beta-lactamase" evidence="8">
    <location>
        <begin position="10"/>
        <end position="162"/>
    </location>
</feature>
<comment type="cofactor">
    <cofactor evidence="7">
        <name>Zn(2+)</name>
        <dbReference type="ChEBI" id="CHEBI:29105"/>
    </cofactor>
    <text evidence="7">Binds 2 Zn(2+) ions per subunit.</text>
</comment>
<dbReference type="SMART" id="SM00849">
    <property type="entry name" value="Lactamase_B"/>
    <property type="match status" value="1"/>
</dbReference>
<dbReference type="InterPro" id="IPR050110">
    <property type="entry name" value="Glyoxalase_II_hydrolase"/>
</dbReference>
<dbReference type="PANTHER" id="PTHR43705">
    <property type="entry name" value="HYDROXYACYLGLUTATHIONE HYDROLASE"/>
    <property type="match status" value="1"/>
</dbReference>
<evidence type="ECO:0000256" key="6">
    <source>
        <dbReference type="ARBA" id="ARBA00022833"/>
    </source>
</evidence>
<evidence type="ECO:0000256" key="3">
    <source>
        <dbReference type="ARBA" id="ARBA00006759"/>
    </source>
</evidence>
<dbReference type="Pfam" id="PF00753">
    <property type="entry name" value="Lactamase_B"/>
    <property type="match status" value="2"/>
</dbReference>
<name>A0A0A3ATH0_9PAST</name>
<keyword evidence="5 7" id="KW-0378">Hydrolase</keyword>
<feature type="binding site" evidence="7">
    <location>
        <position position="57"/>
    </location>
    <ligand>
        <name>Zn(2+)</name>
        <dbReference type="ChEBI" id="CHEBI:29105"/>
        <label>2</label>
    </ligand>
</feature>
<feature type="binding site" evidence="7">
    <location>
        <position position="162"/>
    </location>
    <ligand>
        <name>Zn(2+)</name>
        <dbReference type="ChEBI" id="CHEBI:29105"/>
        <label>2</label>
    </ligand>
</feature>
<evidence type="ECO:0000256" key="5">
    <source>
        <dbReference type="ARBA" id="ARBA00022801"/>
    </source>
</evidence>
<keyword evidence="4 7" id="KW-0479">Metal-binding</keyword>
<keyword evidence="10" id="KW-1185">Reference proteome</keyword>
<dbReference type="HAMAP" id="MF_01374">
    <property type="entry name" value="Glyoxalase_2"/>
    <property type="match status" value="1"/>
</dbReference>
<gene>
    <name evidence="7" type="primary">gloB</name>
    <name evidence="9" type="ORF">OA57_02200</name>
</gene>
<comment type="pathway">
    <text evidence="2 7">Secondary metabolite metabolism; methylglyoxal degradation; (R)-lactate from methylglyoxal: step 2/2.</text>
</comment>
<dbReference type="InterPro" id="IPR001279">
    <property type="entry name" value="Metallo-B-lactamas"/>
</dbReference>
<dbReference type="InterPro" id="IPR017782">
    <property type="entry name" value="Hydroxyacylglutathione_Hdrlase"/>
</dbReference>
<dbReference type="EC" id="3.1.2.6" evidence="7"/>
<dbReference type="InterPro" id="IPR035680">
    <property type="entry name" value="Clx_II_MBL"/>
</dbReference>
<accession>A0A0A3ATH0</accession>
<comment type="similarity">
    <text evidence="3 7">Belongs to the metallo-beta-lactamase superfamily. Glyoxalase II family.</text>
</comment>
<dbReference type="InterPro" id="IPR032282">
    <property type="entry name" value="HAGH_C"/>
</dbReference>
<feature type="binding site" evidence="7">
    <location>
        <position position="124"/>
    </location>
    <ligand>
        <name>Zn(2+)</name>
        <dbReference type="ChEBI" id="CHEBI:29105"/>
        <label>1</label>
    </ligand>
</feature>
<proteinExistence type="inferred from homology"/>
<keyword evidence="6 7" id="KW-0862">Zinc</keyword>
<comment type="subunit">
    <text evidence="7">Monomer.</text>
</comment>
<comment type="catalytic activity">
    <reaction evidence="1 7">
        <text>an S-(2-hydroxyacyl)glutathione + H2O = a 2-hydroxy carboxylate + glutathione + H(+)</text>
        <dbReference type="Rhea" id="RHEA:21864"/>
        <dbReference type="ChEBI" id="CHEBI:15377"/>
        <dbReference type="ChEBI" id="CHEBI:15378"/>
        <dbReference type="ChEBI" id="CHEBI:57925"/>
        <dbReference type="ChEBI" id="CHEBI:58896"/>
        <dbReference type="ChEBI" id="CHEBI:71261"/>
        <dbReference type="EC" id="3.1.2.6"/>
    </reaction>
</comment>
<sequence>MLIPLPALNDNYIWLYADSSNKVLIVDPAEADGVIDYLTDNRLEPQAILLTHGHQDHIGGVAALKVRYPDLPVYGSQETANLALNVENKAIFQSGSYRIQVITTAGHTAHHISFVVDNCLFCGDSLFSAGCGRVFTADYQAMFDGLQRLKSLPDETLVCAGHEYTLSNLRFALTVTKEKNAVSHQLEKVTAGRQAGKPSLPTTLGLERQINPFLQAATLQEFITLRQAKDQF</sequence>
<evidence type="ECO:0000259" key="8">
    <source>
        <dbReference type="SMART" id="SM00849"/>
    </source>
</evidence>
<dbReference type="Pfam" id="PF16123">
    <property type="entry name" value="HAGH_C"/>
    <property type="match status" value="1"/>
</dbReference>
<reference evidence="9 10" key="1">
    <citation type="submission" date="2014-11" db="EMBL/GenBank/DDBJ databases">
        <title>Draft genome sequence of Chelonobacter oris 1662T, associated with respiratory disease in Hermann's Tortoises.</title>
        <authorList>
            <person name="Kudirkiene E."/>
            <person name="Hansen M.J."/>
            <person name="Bojesen A.M."/>
        </authorList>
    </citation>
    <scope>NUCLEOTIDE SEQUENCE [LARGE SCALE GENOMIC DNA]</scope>
    <source>
        <strain evidence="9 10">1662</strain>
    </source>
</reference>
<comment type="function">
    <text evidence="7">Thiolesterase that catalyzes the hydrolysis of S-D-lactoyl-glutathione to form glutathione and D-lactic acid.</text>
</comment>
<dbReference type="Gene3D" id="3.60.15.10">
    <property type="entry name" value="Ribonuclease Z/Hydroxyacylglutathione hydrolase-like"/>
    <property type="match status" value="1"/>
</dbReference>
<dbReference type="UniPathway" id="UPA00619">
    <property type="reaction ID" value="UER00676"/>
</dbReference>
<dbReference type="GO" id="GO:0019243">
    <property type="term" value="P:methylglyoxal catabolic process to D-lactate via S-lactoyl-glutathione"/>
    <property type="evidence" value="ECO:0007669"/>
    <property type="project" value="UniProtKB-UniRule"/>
</dbReference>
<dbReference type="CDD" id="cd07723">
    <property type="entry name" value="hydroxyacylglutathione_hydrolase_MBL-fold"/>
    <property type="match status" value="1"/>
</dbReference>
<evidence type="ECO:0000256" key="1">
    <source>
        <dbReference type="ARBA" id="ARBA00001623"/>
    </source>
</evidence>
<feature type="binding site" evidence="7">
    <location>
        <position position="56"/>
    </location>
    <ligand>
        <name>Zn(2+)</name>
        <dbReference type="ChEBI" id="CHEBI:29105"/>
        <label>2</label>
    </ligand>
</feature>
<dbReference type="EMBL" id="JSUM01000003">
    <property type="protein sequence ID" value="KGQ71067.1"/>
    <property type="molecule type" value="Genomic_DNA"/>
</dbReference>
<dbReference type="PANTHER" id="PTHR43705:SF1">
    <property type="entry name" value="HYDROXYACYLGLUTATHIONE HYDROLASE GLOB"/>
    <property type="match status" value="1"/>
</dbReference>
<dbReference type="RefSeq" id="WP_034612855.1">
    <property type="nucleotide sequence ID" value="NZ_JSUM01000003.1"/>
</dbReference>
<dbReference type="InterPro" id="IPR036866">
    <property type="entry name" value="RibonucZ/Hydroxyglut_hydro"/>
</dbReference>
<evidence type="ECO:0000313" key="10">
    <source>
        <dbReference type="Proteomes" id="UP000030380"/>
    </source>
</evidence>
<dbReference type="STRING" id="505317.OA57_02200"/>
<feature type="binding site" evidence="7">
    <location>
        <position position="107"/>
    </location>
    <ligand>
        <name>Zn(2+)</name>
        <dbReference type="ChEBI" id="CHEBI:29105"/>
        <label>1</label>
    </ligand>
</feature>
<comment type="caution">
    <text evidence="9">The sequence shown here is derived from an EMBL/GenBank/DDBJ whole genome shotgun (WGS) entry which is preliminary data.</text>
</comment>
<protein>
    <recommendedName>
        <fullName evidence="7">Hydroxyacylglutathione hydrolase</fullName>
        <ecNumber evidence="7">3.1.2.6</ecNumber>
    </recommendedName>
    <alternativeName>
        <fullName evidence="7">Glyoxalase II</fullName>
        <shortName evidence="7">Glx II</shortName>
    </alternativeName>
</protein>
<dbReference type="Proteomes" id="UP000030380">
    <property type="component" value="Unassembled WGS sequence"/>
</dbReference>
<dbReference type="SUPFAM" id="SSF56281">
    <property type="entry name" value="Metallo-hydrolase/oxidoreductase"/>
    <property type="match status" value="1"/>
</dbReference>
<dbReference type="NCBIfam" id="TIGR03413">
    <property type="entry name" value="GSH_gloB"/>
    <property type="match status" value="1"/>
</dbReference>
<evidence type="ECO:0000256" key="4">
    <source>
        <dbReference type="ARBA" id="ARBA00022723"/>
    </source>
</evidence>
<dbReference type="GO" id="GO:0004416">
    <property type="term" value="F:hydroxyacylglutathione hydrolase activity"/>
    <property type="evidence" value="ECO:0007669"/>
    <property type="project" value="UniProtKB-UniRule"/>
</dbReference>
<dbReference type="AlphaFoldDB" id="A0A0A3ATH0"/>
<evidence type="ECO:0000256" key="7">
    <source>
        <dbReference type="HAMAP-Rule" id="MF_01374"/>
    </source>
</evidence>
<evidence type="ECO:0000313" key="9">
    <source>
        <dbReference type="EMBL" id="KGQ71067.1"/>
    </source>
</evidence>
<feature type="binding site" evidence="7">
    <location>
        <position position="54"/>
    </location>
    <ligand>
        <name>Zn(2+)</name>
        <dbReference type="ChEBI" id="CHEBI:29105"/>
        <label>1</label>
    </ligand>
</feature>
<feature type="binding site" evidence="7">
    <location>
        <position position="124"/>
    </location>
    <ligand>
        <name>Zn(2+)</name>
        <dbReference type="ChEBI" id="CHEBI:29105"/>
        <label>2</label>
    </ligand>
</feature>
<dbReference type="OrthoDB" id="9802248at2"/>